<dbReference type="EMBL" id="CAJOBC010105754">
    <property type="protein sequence ID" value="CAF4499648.1"/>
    <property type="molecule type" value="Genomic_DNA"/>
</dbReference>
<comment type="caution">
    <text evidence="2">The sequence shown here is derived from an EMBL/GenBank/DDBJ whole genome shotgun (WGS) entry which is preliminary data.</text>
</comment>
<evidence type="ECO:0000313" key="3">
    <source>
        <dbReference type="EMBL" id="CAF4499648.1"/>
    </source>
</evidence>
<organism evidence="2 4">
    <name type="scientific">Didymodactylos carnosus</name>
    <dbReference type="NCBI Taxonomy" id="1234261"/>
    <lineage>
        <taxon>Eukaryota</taxon>
        <taxon>Metazoa</taxon>
        <taxon>Spiralia</taxon>
        <taxon>Gnathifera</taxon>
        <taxon>Rotifera</taxon>
        <taxon>Eurotatoria</taxon>
        <taxon>Bdelloidea</taxon>
        <taxon>Philodinida</taxon>
        <taxon>Philodinidae</taxon>
        <taxon>Didymodactylos</taxon>
    </lineage>
</organism>
<dbReference type="Pfam" id="PF14719">
    <property type="entry name" value="PID_2"/>
    <property type="match status" value="1"/>
</dbReference>
<dbReference type="PROSITE" id="PS01179">
    <property type="entry name" value="PID"/>
    <property type="match status" value="1"/>
</dbReference>
<evidence type="ECO:0000259" key="1">
    <source>
        <dbReference type="PROSITE" id="PS01179"/>
    </source>
</evidence>
<gene>
    <name evidence="2" type="ORF">GPM918_LOCUS43309</name>
    <name evidence="3" type="ORF">SRO942_LOCUS44768</name>
</gene>
<dbReference type="OrthoDB" id="5962185at2759"/>
<dbReference type="Gene3D" id="2.30.29.30">
    <property type="entry name" value="Pleckstrin-homology domain (PH domain)/Phosphotyrosine-binding domain (PTB)"/>
    <property type="match status" value="1"/>
</dbReference>
<reference evidence="2" key="1">
    <citation type="submission" date="2021-02" db="EMBL/GenBank/DDBJ databases">
        <authorList>
            <person name="Nowell W R."/>
        </authorList>
    </citation>
    <scope>NUCLEOTIDE SEQUENCE</scope>
</reference>
<evidence type="ECO:0000313" key="4">
    <source>
        <dbReference type="Proteomes" id="UP000663829"/>
    </source>
</evidence>
<dbReference type="SUPFAM" id="SSF50729">
    <property type="entry name" value="PH domain-like"/>
    <property type="match status" value="1"/>
</dbReference>
<keyword evidence="4" id="KW-1185">Reference proteome</keyword>
<dbReference type="AlphaFoldDB" id="A0A816BUK0"/>
<accession>A0A816BUK0</accession>
<dbReference type="Proteomes" id="UP000663829">
    <property type="component" value="Unassembled WGS sequence"/>
</dbReference>
<dbReference type="PANTHER" id="PTHR11232">
    <property type="entry name" value="PHOSPHOTYROSINE INTERACTION DOMAIN-CONTAINING FAMILY MEMBER"/>
    <property type="match status" value="1"/>
</dbReference>
<sequence length="284" mass="32475">MNRLFSGLRRRKSFDVNKKPPTFRVYYLGNIQTSLTRGEGCADRPSKLLWDMHVKNNGRLGRKLRLTITTSGLEAENCLTHEITKYSTNRIAYYCVANKLNSKMFVWVYRHVNTRSGLTTELRCHACLCSTEEDAKTLATLLHQRLQITIKEYIREKYRRQIIRLETPKRLCTLSSASNYREPLVRSMSTIGVGRLDAINEDIEENMDKDRALTETDILNSNNADPEILVTLKQLSLDSSDLDSLLSSISTSTFASGRTNYETSKTSSLFKKKLLFNNALSDIL</sequence>
<dbReference type="Proteomes" id="UP000681722">
    <property type="component" value="Unassembled WGS sequence"/>
</dbReference>
<name>A0A816BUK0_9BILA</name>
<proteinExistence type="predicted"/>
<dbReference type="EMBL" id="CAJNOQ010038867">
    <property type="protein sequence ID" value="CAF1614276.1"/>
    <property type="molecule type" value="Genomic_DNA"/>
</dbReference>
<feature type="domain" description="PID" evidence="1">
    <location>
        <begin position="23"/>
        <end position="156"/>
    </location>
</feature>
<dbReference type="PANTHER" id="PTHR11232:SF2">
    <property type="entry name" value="FI05246P"/>
    <property type="match status" value="1"/>
</dbReference>
<dbReference type="InterPro" id="IPR006020">
    <property type="entry name" value="PTB/PI_dom"/>
</dbReference>
<dbReference type="InterPro" id="IPR051133">
    <property type="entry name" value="Adapter_Engulfment-Domain"/>
</dbReference>
<protein>
    <recommendedName>
        <fullName evidence="1">PID domain-containing protein</fullName>
    </recommendedName>
</protein>
<evidence type="ECO:0000313" key="2">
    <source>
        <dbReference type="EMBL" id="CAF1614276.1"/>
    </source>
</evidence>
<dbReference type="InterPro" id="IPR011993">
    <property type="entry name" value="PH-like_dom_sf"/>
</dbReference>